<evidence type="ECO:0000259" key="3">
    <source>
        <dbReference type="Pfam" id="PF00884"/>
    </source>
</evidence>
<evidence type="ECO:0000256" key="1">
    <source>
        <dbReference type="ARBA" id="ARBA00022723"/>
    </source>
</evidence>
<dbReference type="Gene3D" id="3.40.720.10">
    <property type="entry name" value="Alkaline Phosphatase, subunit A"/>
    <property type="match status" value="1"/>
</dbReference>
<dbReference type="AlphaFoldDB" id="A0A1U9Z8B1"/>
<evidence type="ECO:0000313" key="4">
    <source>
        <dbReference type="EMBL" id="AQZ53935.1"/>
    </source>
</evidence>
<evidence type="ECO:0000313" key="5">
    <source>
        <dbReference type="Proteomes" id="UP000191135"/>
    </source>
</evidence>
<dbReference type="SUPFAM" id="SSF53649">
    <property type="entry name" value="Alkaline phosphatase-like"/>
    <property type="match status" value="1"/>
</dbReference>
<dbReference type="GO" id="GO:0004065">
    <property type="term" value="F:arylsulfatase activity"/>
    <property type="evidence" value="ECO:0007669"/>
    <property type="project" value="UniProtKB-EC"/>
</dbReference>
<keyword evidence="2 4" id="KW-0378">Hydrolase</keyword>
<dbReference type="EC" id="3.1.6.1" evidence="4"/>
<dbReference type="PANTHER" id="PTHR45953:SF1">
    <property type="entry name" value="IDURONATE 2-SULFATASE"/>
    <property type="match status" value="1"/>
</dbReference>
<dbReference type="GO" id="GO:0046872">
    <property type="term" value="F:metal ion binding"/>
    <property type="evidence" value="ECO:0007669"/>
    <property type="project" value="UniProtKB-KW"/>
</dbReference>
<dbReference type="PANTHER" id="PTHR45953">
    <property type="entry name" value="IDURONATE 2-SULFATASE"/>
    <property type="match status" value="1"/>
</dbReference>
<dbReference type="Proteomes" id="UP000191135">
    <property type="component" value="Plasmid pMM593"/>
</dbReference>
<dbReference type="RefSeq" id="WP_018063951.1">
    <property type="nucleotide sequence ID" value="NZ_AQWH01000005.1"/>
</dbReference>
<evidence type="ECO:0000256" key="2">
    <source>
        <dbReference type="ARBA" id="ARBA00022801"/>
    </source>
</evidence>
<dbReference type="InterPro" id="IPR000917">
    <property type="entry name" value="Sulfatase_N"/>
</dbReference>
<reference evidence="4 5" key="1">
    <citation type="submission" date="2017-03" db="EMBL/GenBank/DDBJ databases">
        <title>Foreign affairs: Plasmid Transfer between Roseobacters and Rhizobia.</title>
        <authorList>
            <person name="Bartling P."/>
            <person name="Bunk B."/>
            <person name="Overmann J."/>
            <person name="Brinkmann H."/>
            <person name="Petersen J."/>
        </authorList>
    </citation>
    <scope>NUCLEOTIDE SEQUENCE [LARGE SCALE GENOMIC DNA]</scope>
    <source>
        <strain evidence="4 5">MACL11</strain>
        <plasmid evidence="5">Plasmid pmm593</plasmid>
    </source>
</reference>
<dbReference type="Pfam" id="PF00884">
    <property type="entry name" value="Sulfatase"/>
    <property type="match status" value="1"/>
</dbReference>
<dbReference type="EMBL" id="CP020331">
    <property type="protein sequence ID" value="AQZ53935.1"/>
    <property type="molecule type" value="Genomic_DNA"/>
</dbReference>
<dbReference type="eggNOG" id="COG3119">
    <property type="taxonomic scope" value="Bacteria"/>
</dbReference>
<organism evidence="4 5">
    <name type="scientific">Martelella mediterranea DSM 17316</name>
    <dbReference type="NCBI Taxonomy" id="1122214"/>
    <lineage>
        <taxon>Bacteria</taxon>
        <taxon>Pseudomonadati</taxon>
        <taxon>Pseudomonadota</taxon>
        <taxon>Alphaproteobacteria</taxon>
        <taxon>Hyphomicrobiales</taxon>
        <taxon>Aurantimonadaceae</taxon>
        <taxon>Martelella</taxon>
    </lineage>
</organism>
<proteinExistence type="predicted"/>
<name>A0A1U9Z8B1_9HYPH</name>
<sequence>MMRAKRPNFLYFITDQQRADWLGCAGHPVVKTPNIDRIAENGTSFEDFHVALPVCMPNRASLITGRYPSVHGLRYNGCALTERANTFVEVLAASGYATAAIGKSHLQAFTDAKPLGRKPFEAGPIAEAWKAEQTGYDEEAPGSYEKTEPYKIKTPYYGYQHVEMVTGHGDKCGGHYGQWFRRTHPDWRDLHDPANELPHDYTCPQAYRTPVPEDSYPTAWIGDRAAEWLRDREGDETPFFAFVSFPDPHHPFNPPGKYWSMYDPDDFEVRLPYSAHKNPNPIFEHIRKMWENGETAPLLQTAFYADDRQIREAMALTAGMITMIDDQIGKVMQALEESGHADNTVVIFNSDHGDYMGDFNLLLKGMLQMRGLTRVPFIWSDPSNTDAIAKSGTLASTVDVAATILERAGVKPYWGMQGKSLIPAMAEGGEIRDALLIEHHDSGARYNLEEPARIRTLITKRWRLTIFMNFEWGELYDLVADPDETDNLWSDPRYESVRGRLSERLVREMIAVMEESPRAQRIA</sequence>
<keyword evidence="4" id="KW-0614">Plasmid</keyword>
<dbReference type="InterPro" id="IPR017850">
    <property type="entry name" value="Alkaline_phosphatase_core_sf"/>
</dbReference>
<feature type="domain" description="Sulfatase N-terminal" evidence="3">
    <location>
        <begin position="7"/>
        <end position="410"/>
    </location>
</feature>
<accession>A0A1U9Z8B1</accession>
<dbReference type="KEGG" id="mmed:Mame_04643"/>
<protein>
    <submittedName>
        <fullName evidence="4">Arylsulfatase</fullName>
        <ecNumber evidence="4">3.1.6.1</ecNumber>
    </submittedName>
</protein>
<dbReference type="GO" id="GO:0005737">
    <property type="term" value="C:cytoplasm"/>
    <property type="evidence" value="ECO:0007669"/>
    <property type="project" value="TreeGrafter"/>
</dbReference>
<gene>
    <name evidence="4" type="ORF">Mame_04643</name>
</gene>
<keyword evidence="1" id="KW-0479">Metal-binding</keyword>
<geneLocation type="plasmid" evidence="5">
    <name>pmm593</name>
</geneLocation>
<keyword evidence="5" id="KW-1185">Reference proteome</keyword>